<accession>A0A5B7DEN3</accession>
<comment type="caution">
    <text evidence="1">The sequence shown here is derived from an EMBL/GenBank/DDBJ whole genome shotgun (WGS) entry which is preliminary data.</text>
</comment>
<proteinExistence type="predicted"/>
<sequence length="108" mass="12224">MLPVSAMLVISSRHVSITSGDSLILRTRTNWGVTSLDTTSPFPTSVKTVIINILKHVVGELVSSRNTAERIMEDEKTWRTHLHRFIRVEQVEEEASGHKAQLVIFWTV</sequence>
<gene>
    <name evidence="1" type="ORF">E2C01_012606</name>
</gene>
<dbReference type="AlphaFoldDB" id="A0A5B7DEN3"/>
<name>A0A5B7DEN3_PORTR</name>
<evidence type="ECO:0000313" key="2">
    <source>
        <dbReference type="Proteomes" id="UP000324222"/>
    </source>
</evidence>
<organism evidence="1 2">
    <name type="scientific">Portunus trituberculatus</name>
    <name type="common">Swimming crab</name>
    <name type="synonym">Neptunus trituberculatus</name>
    <dbReference type="NCBI Taxonomy" id="210409"/>
    <lineage>
        <taxon>Eukaryota</taxon>
        <taxon>Metazoa</taxon>
        <taxon>Ecdysozoa</taxon>
        <taxon>Arthropoda</taxon>
        <taxon>Crustacea</taxon>
        <taxon>Multicrustacea</taxon>
        <taxon>Malacostraca</taxon>
        <taxon>Eumalacostraca</taxon>
        <taxon>Eucarida</taxon>
        <taxon>Decapoda</taxon>
        <taxon>Pleocyemata</taxon>
        <taxon>Brachyura</taxon>
        <taxon>Eubrachyura</taxon>
        <taxon>Portunoidea</taxon>
        <taxon>Portunidae</taxon>
        <taxon>Portuninae</taxon>
        <taxon>Portunus</taxon>
    </lineage>
</organism>
<reference evidence="1 2" key="1">
    <citation type="submission" date="2019-05" db="EMBL/GenBank/DDBJ databases">
        <title>Another draft genome of Portunus trituberculatus and its Hox gene families provides insights of decapod evolution.</title>
        <authorList>
            <person name="Jeong J.-H."/>
            <person name="Song I."/>
            <person name="Kim S."/>
            <person name="Choi T."/>
            <person name="Kim D."/>
            <person name="Ryu S."/>
            <person name="Kim W."/>
        </authorList>
    </citation>
    <scope>NUCLEOTIDE SEQUENCE [LARGE SCALE GENOMIC DNA]</scope>
    <source>
        <tissue evidence="1">Muscle</tissue>
    </source>
</reference>
<evidence type="ECO:0000313" key="1">
    <source>
        <dbReference type="EMBL" id="MPC19679.1"/>
    </source>
</evidence>
<dbReference type="EMBL" id="VSRR010000792">
    <property type="protein sequence ID" value="MPC19679.1"/>
    <property type="molecule type" value="Genomic_DNA"/>
</dbReference>
<protein>
    <submittedName>
        <fullName evidence="1">Uncharacterized protein</fullName>
    </submittedName>
</protein>
<keyword evidence="2" id="KW-1185">Reference proteome</keyword>
<dbReference type="Proteomes" id="UP000324222">
    <property type="component" value="Unassembled WGS sequence"/>
</dbReference>